<dbReference type="PRINTS" id="PR00702">
    <property type="entry name" value="ACRIFLAVINRP"/>
</dbReference>
<evidence type="ECO:0000256" key="5">
    <source>
        <dbReference type="ARBA" id="ARBA00022692"/>
    </source>
</evidence>
<dbReference type="RefSeq" id="WP_345422045.1">
    <property type="nucleotide sequence ID" value="NZ_AP031496.1"/>
</dbReference>
<feature type="transmembrane region" description="Helical" evidence="8">
    <location>
        <begin position="945"/>
        <end position="966"/>
    </location>
</feature>
<dbReference type="Gene3D" id="1.20.1640.10">
    <property type="entry name" value="Multidrug efflux transporter AcrB transmembrane domain"/>
    <property type="match status" value="2"/>
</dbReference>
<accession>A0AAV3U2M7</accession>
<evidence type="ECO:0000256" key="6">
    <source>
        <dbReference type="ARBA" id="ARBA00022989"/>
    </source>
</evidence>
<dbReference type="SUPFAM" id="SSF82693">
    <property type="entry name" value="Multidrug efflux transporter AcrB pore domain, PN1, PN2, PC1 and PC2 subdomains"/>
    <property type="match status" value="2"/>
</dbReference>
<comment type="subcellular location">
    <subcellularLocation>
        <location evidence="1">Cell membrane</location>
        <topology evidence="1">Multi-pass membrane protein</topology>
    </subcellularLocation>
</comment>
<feature type="transmembrane region" description="Helical" evidence="8">
    <location>
        <begin position="372"/>
        <end position="403"/>
    </location>
</feature>
<evidence type="ECO:0000313" key="10">
    <source>
        <dbReference type="Proteomes" id="UP001409585"/>
    </source>
</evidence>
<dbReference type="EMBL" id="BAABLX010000020">
    <property type="protein sequence ID" value="GAA4943948.1"/>
    <property type="molecule type" value="Genomic_DNA"/>
</dbReference>
<feature type="transmembrane region" description="Helical" evidence="8">
    <location>
        <begin position="503"/>
        <end position="522"/>
    </location>
</feature>
<protein>
    <submittedName>
        <fullName evidence="9">CusA/CzcA family heavy metal efflux RND transporter</fullName>
    </submittedName>
</protein>
<organism evidence="9 10">
    <name type="scientific">Halioxenophilus aromaticivorans</name>
    <dbReference type="NCBI Taxonomy" id="1306992"/>
    <lineage>
        <taxon>Bacteria</taxon>
        <taxon>Pseudomonadati</taxon>
        <taxon>Pseudomonadota</taxon>
        <taxon>Gammaproteobacteria</taxon>
        <taxon>Alteromonadales</taxon>
        <taxon>Alteromonadaceae</taxon>
        <taxon>Halioxenophilus</taxon>
    </lineage>
</organism>
<dbReference type="InterPro" id="IPR004763">
    <property type="entry name" value="CusA-like"/>
</dbReference>
<evidence type="ECO:0000256" key="2">
    <source>
        <dbReference type="ARBA" id="ARBA00010942"/>
    </source>
</evidence>
<evidence type="ECO:0000256" key="4">
    <source>
        <dbReference type="ARBA" id="ARBA00022475"/>
    </source>
</evidence>
<evidence type="ECO:0000256" key="8">
    <source>
        <dbReference type="SAM" id="Phobius"/>
    </source>
</evidence>
<feature type="transmembrane region" description="Helical" evidence="8">
    <location>
        <begin position="1031"/>
        <end position="1057"/>
    </location>
</feature>
<dbReference type="SUPFAM" id="SSF82866">
    <property type="entry name" value="Multidrug efflux transporter AcrB transmembrane domain"/>
    <property type="match status" value="2"/>
</dbReference>
<proteinExistence type="inferred from homology"/>
<keyword evidence="7 8" id="KW-0472">Membrane</keyword>
<comment type="caution">
    <text evidence="9">The sequence shown here is derived from an EMBL/GenBank/DDBJ whole genome shotgun (WGS) entry which is preliminary data.</text>
</comment>
<dbReference type="InterPro" id="IPR027463">
    <property type="entry name" value="AcrB_DN_DC_subdom"/>
</dbReference>
<dbReference type="PANTHER" id="PTHR32063">
    <property type="match status" value="1"/>
</dbReference>
<feature type="transmembrane region" description="Helical" evidence="8">
    <location>
        <begin position="919"/>
        <end position="939"/>
    </location>
</feature>
<dbReference type="InterPro" id="IPR001036">
    <property type="entry name" value="Acrflvin-R"/>
</dbReference>
<gene>
    <name evidence="9" type="ORF">GCM10025791_23490</name>
</gene>
<dbReference type="Proteomes" id="UP001409585">
    <property type="component" value="Unassembled WGS sequence"/>
</dbReference>
<keyword evidence="4" id="KW-1003">Cell membrane</keyword>
<evidence type="ECO:0000313" key="9">
    <source>
        <dbReference type="EMBL" id="GAA4943948.1"/>
    </source>
</evidence>
<sequence>MVDLKEPTRGDRAESKQPEQHQSGSWVAWLISYCAHKPGITILLVLIAAVWGYRSFLQAPLDAIPDLSDAQVIVYTPWQGRSPDLVEDQITYPLTTALLSVPNVRFVRGQSFLGSSFVYVIFEDGTDIYWARSRVLEYLNTVSSQLPDDVQPTLGPDATGVGWVFQYALVDKTGQHDLAELRAIQDFKLRYWLTAIDGVAEVASIGGFVKEYQVQVDPHRLASFGIGLPKVIEAIRRSNNDVGGRVLEIAGHEHFIRGRGYLKSSADLEKVVIGVDANHVPIKLSQVADVTLGPAMQRGLAELDGEGQTVGGIVVMRYGENALNVIERVKQRLKEVQAGLPDGVEVVITYDRSDLIKRAIDTLKHTLIEEMVVVSLIIMAFLLHVRSALVACITLPIAILLAFIPMGFQGLTANIMSLGGIAVAIGAMVDAAVVMMDNIHKRLDQNGDPLARKAVIIRAMQDVGPSIFFSLVIITISFVPVFALEATEGRLFKPLAFTKTYSMAFAAILSVTLIPALAVLLVRGKIHAERNPLNRLLLAVFLPMIRFCIRFRWPVVAVAVVSLVLTWPVARQLGNEFMPPLNEGSILYMPTALPGMSITEAGKVLQSMDAQLKTFPEVERVFGKVGRSTSAADPAPLSMVETVITLKPKDQWREGLTWDDLIAEMDEKLRYPGMPNIWWMPIQTRTEMLATGIRSTLGIKVFGDDLSQIEETAVAIEKALQADSRTAPYTRSAFAERLTGGYFLDFDINRDAAARYGLNVMDVEEVLMAAVGGMPATQTVEGRERYQVMVRYARDYRDSIEALEKVLVPTKTGTQVPITELADIEFRTGAPMIRNEDGQLVGFVFVDLKGDLGVADYVTQAKQVVSEQVALPAGYRIGWAGQFQYFERAKAKLQWVIPATLLAVFFLLYLHRGRFSDTMFVLSAMPFVLMGSIWLLFLLNYKLSVAVWVGMIAMAGLAAELGLLMLHYLDDALQKPETLDSKNRLDEFHEKVAQSAAQRIRPMLMTSLTLLISLIPILISDGTGADVMKRIAAPMVGGTASALIAVLLVFPALFALWKGPGLLPTGDGNNVKTKQ</sequence>
<keyword evidence="3" id="KW-0813">Transport</keyword>
<dbReference type="NCBIfam" id="TIGR00914">
    <property type="entry name" value="2A0601"/>
    <property type="match status" value="1"/>
</dbReference>
<evidence type="ECO:0000256" key="3">
    <source>
        <dbReference type="ARBA" id="ARBA00022448"/>
    </source>
</evidence>
<evidence type="ECO:0000256" key="7">
    <source>
        <dbReference type="ARBA" id="ARBA00023136"/>
    </source>
</evidence>
<keyword evidence="10" id="KW-1185">Reference proteome</keyword>
<dbReference type="AlphaFoldDB" id="A0AAV3U2M7"/>
<comment type="similarity">
    <text evidence="2">Belongs to the resistance-nodulation-cell division (RND) (TC 2.A.6) family.</text>
</comment>
<feature type="transmembrane region" description="Helical" evidence="8">
    <location>
        <begin position="893"/>
        <end position="910"/>
    </location>
</feature>
<dbReference type="Gene3D" id="3.30.2090.10">
    <property type="entry name" value="Multidrug efflux transporter AcrB TolC docking domain, DN and DC subdomains"/>
    <property type="match status" value="2"/>
</dbReference>
<feature type="transmembrane region" description="Helical" evidence="8">
    <location>
        <begin position="1000"/>
        <end position="1019"/>
    </location>
</feature>
<dbReference type="Gene3D" id="3.30.70.1440">
    <property type="entry name" value="Multidrug efflux transporter AcrB pore domain"/>
    <property type="match status" value="1"/>
</dbReference>
<dbReference type="GO" id="GO:0008324">
    <property type="term" value="F:monoatomic cation transmembrane transporter activity"/>
    <property type="evidence" value="ECO:0007669"/>
    <property type="project" value="InterPro"/>
</dbReference>
<reference evidence="10" key="1">
    <citation type="journal article" date="2019" name="Int. J. Syst. Evol. Microbiol.">
        <title>The Global Catalogue of Microorganisms (GCM) 10K type strain sequencing project: providing services to taxonomists for standard genome sequencing and annotation.</title>
        <authorList>
            <consortium name="The Broad Institute Genomics Platform"/>
            <consortium name="The Broad Institute Genome Sequencing Center for Infectious Disease"/>
            <person name="Wu L."/>
            <person name="Ma J."/>
        </authorList>
    </citation>
    <scope>NUCLEOTIDE SEQUENCE [LARGE SCALE GENOMIC DNA]</scope>
    <source>
        <strain evidence="10">JCM 19134</strain>
    </source>
</reference>
<feature type="transmembrane region" description="Helical" evidence="8">
    <location>
        <begin position="551"/>
        <end position="570"/>
    </location>
</feature>
<dbReference type="Gene3D" id="3.30.70.1430">
    <property type="entry name" value="Multidrug efflux transporter AcrB pore domain"/>
    <property type="match status" value="2"/>
</dbReference>
<feature type="transmembrane region" description="Helical" evidence="8">
    <location>
        <begin position="463"/>
        <end position="483"/>
    </location>
</feature>
<evidence type="ECO:0000256" key="1">
    <source>
        <dbReference type="ARBA" id="ARBA00004651"/>
    </source>
</evidence>
<dbReference type="SUPFAM" id="SSF82714">
    <property type="entry name" value="Multidrug efflux transporter AcrB TolC docking domain, DN and DC subdomains"/>
    <property type="match status" value="2"/>
</dbReference>
<dbReference type="Pfam" id="PF00873">
    <property type="entry name" value="ACR_tran"/>
    <property type="match status" value="1"/>
</dbReference>
<name>A0AAV3U2M7_9ALTE</name>
<feature type="transmembrane region" description="Helical" evidence="8">
    <location>
        <begin position="415"/>
        <end position="436"/>
    </location>
</feature>
<dbReference type="GO" id="GO:0005886">
    <property type="term" value="C:plasma membrane"/>
    <property type="evidence" value="ECO:0007669"/>
    <property type="project" value="UniProtKB-SubCell"/>
</dbReference>
<keyword evidence="5 8" id="KW-0812">Transmembrane</keyword>
<keyword evidence="6 8" id="KW-1133">Transmembrane helix</keyword>
<dbReference type="PANTHER" id="PTHR32063:SF19">
    <property type="entry name" value="CATION EFFLUX SYSTEM PROTEIN CUSA"/>
    <property type="match status" value="1"/>
</dbReference>
<dbReference type="GO" id="GO:0042910">
    <property type="term" value="F:xenobiotic transmembrane transporter activity"/>
    <property type="evidence" value="ECO:0007669"/>
    <property type="project" value="TreeGrafter"/>
</dbReference>
<dbReference type="Gene3D" id="3.30.70.1320">
    <property type="entry name" value="Multidrug efflux transporter AcrB pore domain like"/>
    <property type="match status" value="1"/>
</dbReference>